<proteinExistence type="predicted"/>
<protein>
    <submittedName>
        <fullName evidence="1">Uncharacterized protein</fullName>
    </submittedName>
</protein>
<organism evidence="1 2">
    <name type="scientific">Meloidogyne enterolobii</name>
    <name type="common">Root-knot nematode worm</name>
    <name type="synonym">Meloidogyne mayaguensis</name>
    <dbReference type="NCBI Taxonomy" id="390850"/>
    <lineage>
        <taxon>Eukaryota</taxon>
        <taxon>Metazoa</taxon>
        <taxon>Ecdysozoa</taxon>
        <taxon>Nematoda</taxon>
        <taxon>Chromadorea</taxon>
        <taxon>Rhabditida</taxon>
        <taxon>Tylenchina</taxon>
        <taxon>Tylenchomorpha</taxon>
        <taxon>Tylenchoidea</taxon>
        <taxon>Meloidogynidae</taxon>
        <taxon>Meloidogyninae</taxon>
        <taxon>Meloidogyne</taxon>
    </lineage>
</organism>
<gene>
    <name evidence="1" type="ORF">MENTE1834_LOCUS19334</name>
</gene>
<name>A0ACB0Z1J7_MELEN</name>
<comment type="caution">
    <text evidence="1">The sequence shown here is derived from an EMBL/GenBank/DDBJ whole genome shotgun (WGS) entry which is preliminary data.</text>
</comment>
<accession>A0ACB0Z1J7</accession>
<evidence type="ECO:0000313" key="2">
    <source>
        <dbReference type="Proteomes" id="UP001497535"/>
    </source>
</evidence>
<evidence type="ECO:0000313" key="1">
    <source>
        <dbReference type="EMBL" id="CAK5072642.1"/>
    </source>
</evidence>
<sequence length="83" mass="10150">METFGSKFIKVIALPSYIKDEPSYIHNEEVAVLNHFKKLWENKYYVFRFKLTFEIFLSLDDYKRGTQEFEKIEKCYEYFNLKG</sequence>
<reference evidence="1" key="1">
    <citation type="submission" date="2023-11" db="EMBL/GenBank/DDBJ databases">
        <authorList>
            <person name="Poullet M."/>
        </authorList>
    </citation>
    <scope>NUCLEOTIDE SEQUENCE</scope>
    <source>
        <strain evidence="1">E1834</strain>
    </source>
</reference>
<keyword evidence="2" id="KW-1185">Reference proteome</keyword>
<dbReference type="EMBL" id="CAVMJV010000022">
    <property type="protein sequence ID" value="CAK5072642.1"/>
    <property type="molecule type" value="Genomic_DNA"/>
</dbReference>
<dbReference type="Proteomes" id="UP001497535">
    <property type="component" value="Unassembled WGS sequence"/>
</dbReference>